<name>A0A171KWF3_9BURK</name>
<dbReference type="STRING" id="206506.AAV32_02755"/>
<dbReference type="Pfam" id="PF00582">
    <property type="entry name" value="Usp"/>
    <property type="match status" value="2"/>
</dbReference>
<protein>
    <submittedName>
        <fullName evidence="6">Nucleotide-binding universal stress UspA family protein</fullName>
    </submittedName>
</protein>
<accession>A0A171KWF3</accession>
<reference evidence="5 7" key="1">
    <citation type="submission" date="2015-04" db="EMBL/GenBank/DDBJ databases">
        <title>Genome sequence of Kerstersia gyiorum CG1.</title>
        <authorList>
            <person name="Greninger A.L."/>
            <person name="Kozyreva V."/>
            <person name="Chaturvedi V."/>
        </authorList>
    </citation>
    <scope>NUCLEOTIDE SEQUENCE [LARGE SCALE GENOMIC DNA]</scope>
    <source>
        <strain evidence="5 7">CG1</strain>
    </source>
</reference>
<evidence type="ECO:0000313" key="7">
    <source>
        <dbReference type="Proteomes" id="UP000078084"/>
    </source>
</evidence>
<dbReference type="SUPFAM" id="SSF52402">
    <property type="entry name" value="Adenine nucleotide alpha hydrolases-like"/>
    <property type="match status" value="2"/>
</dbReference>
<dbReference type="AlphaFoldDB" id="A0A171KWF3"/>
<dbReference type="OrthoDB" id="9792500at2"/>
<dbReference type="Gene3D" id="3.40.50.620">
    <property type="entry name" value="HUPs"/>
    <property type="match status" value="2"/>
</dbReference>
<feature type="domain" description="UspA" evidence="4">
    <location>
        <begin position="10"/>
        <end position="144"/>
    </location>
</feature>
<keyword evidence="7" id="KW-1185">Reference proteome</keyword>
<dbReference type="EMBL" id="SGWZ01000001">
    <property type="protein sequence ID" value="RZS73499.1"/>
    <property type="molecule type" value="Genomic_DNA"/>
</dbReference>
<evidence type="ECO:0000259" key="4">
    <source>
        <dbReference type="Pfam" id="PF00582"/>
    </source>
</evidence>
<reference evidence="6 8" key="2">
    <citation type="submission" date="2019-02" db="EMBL/GenBank/DDBJ databases">
        <title>Genomic Encyclopedia of Type Strains, Phase IV (KMG-IV): sequencing the most valuable type-strain genomes for metagenomic binning, comparative biology and taxonomic classification.</title>
        <authorList>
            <person name="Goeker M."/>
        </authorList>
    </citation>
    <scope>NUCLEOTIDE SEQUENCE [LARGE SCALE GENOMIC DNA]</scope>
    <source>
        <strain evidence="6 8">DSM 16618</strain>
    </source>
</reference>
<evidence type="ECO:0000256" key="1">
    <source>
        <dbReference type="ARBA" id="ARBA00008791"/>
    </source>
</evidence>
<keyword evidence="3" id="KW-0067">ATP-binding</keyword>
<dbReference type="EMBL" id="LBNE01000001">
    <property type="protein sequence ID" value="KKO73220.1"/>
    <property type="molecule type" value="Genomic_DNA"/>
</dbReference>
<dbReference type="Proteomes" id="UP000078084">
    <property type="component" value="Unassembled WGS sequence"/>
</dbReference>
<keyword evidence="2" id="KW-0547">Nucleotide-binding</keyword>
<dbReference type="CDD" id="cd00293">
    <property type="entry name" value="USP-like"/>
    <property type="match status" value="1"/>
</dbReference>
<evidence type="ECO:0000313" key="6">
    <source>
        <dbReference type="EMBL" id="RZS73499.1"/>
    </source>
</evidence>
<dbReference type="InterPro" id="IPR006016">
    <property type="entry name" value="UspA"/>
</dbReference>
<proteinExistence type="inferred from homology"/>
<evidence type="ECO:0000313" key="5">
    <source>
        <dbReference type="EMBL" id="KKO73220.1"/>
    </source>
</evidence>
<dbReference type="GO" id="GO:0005524">
    <property type="term" value="F:ATP binding"/>
    <property type="evidence" value="ECO:0007669"/>
    <property type="project" value="UniProtKB-KW"/>
</dbReference>
<gene>
    <name evidence="5" type="ORF">AAV32_02755</name>
    <name evidence="6" type="ORF">EV679_0695</name>
</gene>
<organism evidence="5 7">
    <name type="scientific">Kerstersia gyiorum</name>
    <dbReference type="NCBI Taxonomy" id="206506"/>
    <lineage>
        <taxon>Bacteria</taxon>
        <taxon>Pseudomonadati</taxon>
        <taxon>Pseudomonadota</taxon>
        <taxon>Betaproteobacteria</taxon>
        <taxon>Burkholderiales</taxon>
        <taxon>Alcaligenaceae</taxon>
        <taxon>Kerstersia</taxon>
    </lineage>
</organism>
<evidence type="ECO:0000313" key="8">
    <source>
        <dbReference type="Proteomes" id="UP000292039"/>
    </source>
</evidence>
<evidence type="ECO:0000256" key="3">
    <source>
        <dbReference type="ARBA" id="ARBA00022840"/>
    </source>
</evidence>
<dbReference type="CDD" id="cd23659">
    <property type="entry name" value="USP_At3g01520-like"/>
    <property type="match status" value="1"/>
</dbReference>
<dbReference type="PRINTS" id="PR01438">
    <property type="entry name" value="UNVRSLSTRESS"/>
</dbReference>
<evidence type="ECO:0000256" key="2">
    <source>
        <dbReference type="ARBA" id="ARBA00022741"/>
    </source>
</evidence>
<comment type="caution">
    <text evidence="5">The sequence shown here is derived from an EMBL/GenBank/DDBJ whole genome shotgun (WGS) entry which is preliminary data.</text>
</comment>
<dbReference type="InterPro" id="IPR014729">
    <property type="entry name" value="Rossmann-like_a/b/a_fold"/>
</dbReference>
<dbReference type="InterPro" id="IPR006015">
    <property type="entry name" value="Universal_stress_UspA"/>
</dbReference>
<feature type="domain" description="UspA" evidence="4">
    <location>
        <begin position="151"/>
        <end position="287"/>
    </location>
</feature>
<sequence>MPHSDAAPQRTILLTTDLSARCDRALDRAVQLARSRQARLVALHVIEPSLTAQLITPTWRKLAPDHRSLAERRLLDDLAESGVDIEVRVEQGKALDVILQVAEETQAELVVAGVARDETLGRLLLGTTVEKLVRHIPVPVLVVKERPRHPYRNVLVATDFSEGSRHAVDAVVNLLPGTPFKLYHALELPTATGVLHTQTLINGFRQAAKQTGEEFLDDTAGLQDGQRPEILIEIGDSVSLLSEYAYKNHVDLVAVGTHGLTGILRTAIGSIAASLLENLSCDVLVVRQPHDADDEI</sequence>
<dbReference type="PANTHER" id="PTHR46268:SF27">
    <property type="entry name" value="UNIVERSAL STRESS PROTEIN RV2623"/>
    <property type="match status" value="1"/>
</dbReference>
<dbReference type="PANTHER" id="PTHR46268">
    <property type="entry name" value="STRESS RESPONSE PROTEIN NHAX"/>
    <property type="match status" value="1"/>
</dbReference>
<dbReference type="RefSeq" id="WP_068367282.1">
    <property type="nucleotide sequence ID" value="NZ_CBCSEB010000002.1"/>
</dbReference>
<dbReference type="Proteomes" id="UP000292039">
    <property type="component" value="Unassembled WGS sequence"/>
</dbReference>
<comment type="similarity">
    <text evidence="1">Belongs to the universal stress protein A family.</text>
</comment>
<dbReference type="PATRIC" id="fig|206506.3.peg.609"/>